<gene>
    <name evidence="3" type="ORF">ROTO_10190</name>
    <name evidence="4" type="ORF">SAMN04488077_11180</name>
</gene>
<dbReference type="EMBL" id="LGVV01000009">
    <property type="protein sequence ID" value="KNX42321.1"/>
    <property type="molecule type" value="Genomic_DNA"/>
</dbReference>
<sequence length="206" mass="21842">MWHQTRHQTGISRGNETGNDMSNLSRRGFTFGLLAGTPLLAACGNGVGSPGAARIDARVASTKSHMFANYPGTRDLAEKSTGILIMPVITEGGFFVGGGYGQGALQIDGVTVDYYSATKGSFGLQFGAQQFAHVLFFMTDEALQRFRRSSGWAAGADLEYVFNDRGDNLRAETTTSTAPVVAVIFGQAGLLAGASLEGMKYSRIIP</sequence>
<evidence type="ECO:0000313" key="6">
    <source>
        <dbReference type="Proteomes" id="UP000182160"/>
    </source>
</evidence>
<dbReference type="PATRIC" id="fig|74031.6.peg.1044"/>
<evidence type="ECO:0000313" key="3">
    <source>
        <dbReference type="EMBL" id="KNX42321.1"/>
    </source>
</evidence>
<organism evidence="3 5">
    <name type="scientific">Roseovarius tolerans</name>
    <dbReference type="NCBI Taxonomy" id="74031"/>
    <lineage>
        <taxon>Bacteria</taxon>
        <taxon>Pseudomonadati</taxon>
        <taxon>Pseudomonadota</taxon>
        <taxon>Alphaproteobacteria</taxon>
        <taxon>Rhodobacterales</taxon>
        <taxon>Roseobacteraceae</taxon>
        <taxon>Roseovarius</taxon>
    </lineage>
</organism>
<keyword evidence="5" id="KW-1185">Reference proteome</keyword>
<accession>A0A0L6CX25</accession>
<dbReference type="STRING" id="74031.SAMN04488077_11180"/>
<dbReference type="Proteomes" id="UP000037046">
    <property type="component" value="Unassembled WGS sequence"/>
</dbReference>
<protein>
    <submittedName>
        <fullName evidence="4">Las17-binding protein actin regulator</fullName>
    </submittedName>
</protein>
<evidence type="ECO:0000259" key="2">
    <source>
        <dbReference type="Pfam" id="PF04366"/>
    </source>
</evidence>
<dbReference type="Proteomes" id="UP000182160">
    <property type="component" value="Unassembled WGS sequence"/>
</dbReference>
<reference evidence="5" key="1">
    <citation type="submission" date="2015-07" db="EMBL/GenBank/DDBJ databases">
        <title>Draft Genome Sequence of Roseovarius tolerans EL-164, a producer of N-Acylated Alanine Methyl Esters (NAMEs).</title>
        <authorList>
            <person name="Voget S."/>
            <person name="Bruns H."/>
            <person name="Wagner-Doebler I."/>
            <person name="Schulz S."/>
            <person name="Daniel R."/>
        </authorList>
    </citation>
    <scope>NUCLEOTIDE SEQUENCE [LARGE SCALE GENOMIC DNA]</scope>
    <source>
        <strain evidence="5">EL-164</strain>
    </source>
</reference>
<feature type="compositionally biased region" description="Polar residues" evidence="1">
    <location>
        <begin position="7"/>
        <end position="22"/>
    </location>
</feature>
<evidence type="ECO:0000313" key="5">
    <source>
        <dbReference type="Proteomes" id="UP000037046"/>
    </source>
</evidence>
<evidence type="ECO:0000256" key="1">
    <source>
        <dbReference type="SAM" id="MobiDB-lite"/>
    </source>
</evidence>
<dbReference type="Pfam" id="PF04366">
    <property type="entry name" value="Ysc84"/>
    <property type="match status" value="1"/>
</dbReference>
<reference evidence="4 6" key="3">
    <citation type="submission" date="2016-10" db="EMBL/GenBank/DDBJ databases">
        <authorList>
            <person name="de Groot N.N."/>
        </authorList>
    </citation>
    <scope>NUCLEOTIDE SEQUENCE [LARGE SCALE GENOMIC DNA]</scope>
    <source>
        <strain evidence="4 6">DSM 11457</strain>
    </source>
</reference>
<dbReference type="EMBL" id="FOBO01000011">
    <property type="protein sequence ID" value="SEN05134.1"/>
    <property type="molecule type" value="Genomic_DNA"/>
</dbReference>
<name>A0A0L6CX25_9RHOB</name>
<reference evidence="3" key="2">
    <citation type="submission" date="2015-07" db="EMBL/GenBank/DDBJ databases">
        <title>MeaNS - Measles Nucleotide Surveillance Program.</title>
        <authorList>
            <person name="Tran T."/>
            <person name="Druce J."/>
        </authorList>
    </citation>
    <scope>NUCLEOTIDE SEQUENCE</scope>
    <source>
        <strain evidence="3">EL-164</strain>
    </source>
</reference>
<feature type="domain" description="Ysc84 actin-binding" evidence="2">
    <location>
        <begin position="119"/>
        <end position="201"/>
    </location>
</feature>
<proteinExistence type="predicted"/>
<feature type="region of interest" description="Disordered" evidence="1">
    <location>
        <begin position="1"/>
        <end position="22"/>
    </location>
</feature>
<dbReference type="InterPro" id="IPR007461">
    <property type="entry name" value="Ysc84_actin-binding"/>
</dbReference>
<evidence type="ECO:0000313" key="4">
    <source>
        <dbReference type="EMBL" id="SEN05134.1"/>
    </source>
</evidence>
<dbReference type="AlphaFoldDB" id="A0A0L6CX25"/>